<dbReference type="STRING" id="745368.SAMN02745178_00165"/>
<dbReference type="PANTHER" id="PTHR21047">
    <property type="entry name" value="DTDP-6-DEOXY-D-GLUCOSE-3,5 EPIMERASE"/>
    <property type="match status" value="1"/>
</dbReference>
<dbReference type="OrthoDB" id="9800680at2"/>
<accession>A0A1T4W856</accession>
<keyword evidence="5" id="KW-1185">Reference proteome</keyword>
<comment type="pathway">
    <text evidence="3">Carbohydrate biosynthesis; dTDP-L-rhamnose biosynthesis.</text>
</comment>
<evidence type="ECO:0000256" key="2">
    <source>
        <dbReference type="PIRSR" id="PIRSR600888-3"/>
    </source>
</evidence>
<feature type="site" description="Participates in a stacking interaction with the thymidine ring of dTDP-4-oxo-6-deoxyglucose" evidence="2">
    <location>
        <position position="139"/>
    </location>
</feature>
<gene>
    <name evidence="4" type="ORF">SAMN02745178_00165</name>
</gene>
<comment type="subunit">
    <text evidence="3">Homodimer.</text>
</comment>
<dbReference type="RefSeq" id="WP_078783184.1">
    <property type="nucleotide sequence ID" value="NZ_CABIYV010000002.1"/>
</dbReference>
<keyword evidence="3" id="KW-0413">Isomerase</keyword>
<feature type="active site" description="Proton acceptor" evidence="1">
    <location>
        <position position="64"/>
    </location>
</feature>
<evidence type="ECO:0000256" key="1">
    <source>
        <dbReference type="PIRSR" id="PIRSR600888-1"/>
    </source>
</evidence>
<dbReference type="InterPro" id="IPR000888">
    <property type="entry name" value="RmlC-like"/>
</dbReference>
<comment type="catalytic activity">
    <reaction evidence="3">
        <text>dTDP-4-dehydro-6-deoxy-alpha-D-glucose = dTDP-4-dehydro-beta-L-rhamnose</text>
        <dbReference type="Rhea" id="RHEA:16969"/>
        <dbReference type="ChEBI" id="CHEBI:57649"/>
        <dbReference type="ChEBI" id="CHEBI:62830"/>
        <dbReference type="EC" id="5.1.3.13"/>
    </reaction>
</comment>
<sequence>MSKFNFIKTDIPDVQIIEPTVFGDDRGYFMETYQIDEFAAAGIDKPFVQDNQSRSTKGVLRGLHFQTKHTQGKLVRVTLGEVFDVAVDCRPNSKTFGKWVGATLSADNKKMLWIPEGFAHGFVVLSDVAEFCYKCTDVYDPTAEGGIPYDDPTVNVQWPDCGCEHKTSAKDKEHTPFAAQKFEYFEKY</sequence>
<dbReference type="EMBL" id="FUYF01000001">
    <property type="protein sequence ID" value="SKA73504.1"/>
    <property type="molecule type" value="Genomic_DNA"/>
</dbReference>
<dbReference type="GeneID" id="93336665"/>
<dbReference type="Proteomes" id="UP000190286">
    <property type="component" value="Unassembled WGS sequence"/>
</dbReference>
<dbReference type="UniPathway" id="UPA00124"/>
<dbReference type="GO" id="GO:0019305">
    <property type="term" value="P:dTDP-rhamnose biosynthetic process"/>
    <property type="evidence" value="ECO:0007669"/>
    <property type="project" value="UniProtKB-UniRule"/>
</dbReference>
<dbReference type="EC" id="5.1.3.13" evidence="3"/>
<comment type="similarity">
    <text evidence="3">Belongs to the dTDP-4-dehydrorhamnose 3,5-epimerase family.</text>
</comment>
<reference evidence="4 5" key="1">
    <citation type="submission" date="2017-02" db="EMBL/GenBank/DDBJ databases">
        <authorList>
            <person name="Peterson S.W."/>
        </authorList>
    </citation>
    <scope>NUCLEOTIDE SEQUENCE [LARGE SCALE GENOMIC DNA]</scope>
    <source>
        <strain evidence="4 5">ATCC 27749</strain>
    </source>
</reference>
<dbReference type="NCBIfam" id="TIGR01221">
    <property type="entry name" value="rmlC"/>
    <property type="match status" value="1"/>
</dbReference>
<organism evidence="4 5">
    <name type="scientific">Gemmiger formicilis</name>
    <dbReference type="NCBI Taxonomy" id="745368"/>
    <lineage>
        <taxon>Bacteria</taxon>
        <taxon>Bacillati</taxon>
        <taxon>Bacillota</taxon>
        <taxon>Clostridia</taxon>
        <taxon>Eubacteriales</taxon>
        <taxon>Gemmiger</taxon>
    </lineage>
</organism>
<comment type="function">
    <text evidence="3">Catalyzes the epimerization of the C3' and C5'positions of dTDP-6-deoxy-D-xylo-4-hexulose, forming dTDP-6-deoxy-L-lyxo-4-hexulose.</text>
</comment>
<dbReference type="GO" id="GO:0008830">
    <property type="term" value="F:dTDP-4-dehydrorhamnose 3,5-epimerase activity"/>
    <property type="evidence" value="ECO:0007669"/>
    <property type="project" value="UniProtKB-UniRule"/>
</dbReference>
<protein>
    <recommendedName>
        <fullName evidence="3">dTDP-4-dehydrorhamnose 3,5-epimerase</fullName>
        <ecNumber evidence="3">5.1.3.13</ecNumber>
    </recommendedName>
    <alternativeName>
        <fullName evidence="3">Thymidine diphospho-4-keto-rhamnose 3,5-epimerase</fullName>
    </alternativeName>
</protein>
<dbReference type="Pfam" id="PF00908">
    <property type="entry name" value="dTDP_sugar_isom"/>
    <property type="match status" value="1"/>
</dbReference>
<dbReference type="SUPFAM" id="SSF51182">
    <property type="entry name" value="RmlC-like cupins"/>
    <property type="match status" value="1"/>
</dbReference>
<dbReference type="InterPro" id="IPR014710">
    <property type="entry name" value="RmlC-like_jellyroll"/>
</dbReference>
<evidence type="ECO:0000313" key="5">
    <source>
        <dbReference type="Proteomes" id="UP000190286"/>
    </source>
</evidence>
<dbReference type="PANTHER" id="PTHR21047:SF2">
    <property type="entry name" value="THYMIDINE DIPHOSPHO-4-KETO-RHAMNOSE 3,5-EPIMERASE"/>
    <property type="match status" value="1"/>
</dbReference>
<dbReference type="Gene3D" id="2.60.120.10">
    <property type="entry name" value="Jelly Rolls"/>
    <property type="match status" value="1"/>
</dbReference>
<dbReference type="GO" id="GO:0000271">
    <property type="term" value="P:polysaccharide biosynthetic process"/>
    <property type="evidence" value="ECO:0007669"/>
    <property type="project" value="TreeGrafter"/>
</dbReference>
<dbReference type="AlphaFoldDB" id="A0A1T4W856"/>
<proteinExistence type="inferred from homology"/>
<dbReference type="GO" id="GO:0005829">
    <property type="term" value="C:cytosol"/>
    <property type="evidence" value="ECO:0007669"/>
    <property type="project" value="TreeGrafter"/>
</dbReference>
<name>A0A1T4W856_9FIRM</name>
<dbReference type="InterPro" id="IPR011051">
    <property type="entry name" value="RmlC_Cupin_sf"/>
</dbReference>
<dbReference type="CDD" id="cd00438">
    <property type="entry name" value="cupin_RmlC"/>
    <property type="match status" value="1"/>
</dbReference>
<evidence type="ECO:0000313" key="4">
    <source>
        <dbReference type="EMBL" id="SKA73504.1"/>
    </source>
</evidence>
<evidence type="ECO:0000256" key="3">
    <source>
        <dbReference type="RuleBase" id="RU364069"/>
    </source>
</evidence>
<feature type="active site" description="Proton donor" evidence="1">
    <location>
        <position position="133"/>
    </location>
</feature>